<organism evidence="2 3">
    <name type="scientific">Saccharicrinis fermentans DSM 9555 = JCM 21142</name>
    <dbReference type="NCBI Taxonomy" id="869213"/>
    <lineage>
        <taxon>Bacteria</taxon>
        <taxon>Pseudomonadati</taxon>
        <taxon>Bacteroidota</taxon>
        <taxon>Bacteroidia</taxon>
        <taxon>Marinilabiliales</taxon>
        <taxon>Marinilabiliaceae</taxon>
        <taxon>Saccharicrinis</taxon>
    </lineage>
</organism>
<keyword evidence="3" id="KW-1185">Reference proteome</keyword>
<sequence length="302" mass="34971">MIHAQKNYSISQKELDKYTQLNDQETRLKEYKDDKNALLLKLNQLAHINASRQQHQKPPVQLDILASRVANKTAQEAARENFMGHFNLRGEKPYHRYAFAGGTAHVSENASALSSSDLLPSTPNDITKYMQQAHNAFMAEQAPNDGHKQNCIDTNHNYVGIGFSLHKEQFRYYEEFLDKYVTFNKTKSFYRKNETIKISIKPDHNKYLHMILVYYEPFPTAMRISSINKQMKYDDYTKDLVHKVLPWQLPQTNAEGISELEFSFDKKGLYYLQIYLDNTAFTTGKASTKNKIQASGIVIQVR</sequence>
<dbReference type="STRING" id="869213.GCA_000517085_02846"/>
<evidence type="ECO:0000313" key="2">
    <source>
        <dbReference type="EMBL" id="GAF05506.1"/>
    </source>
</evidence>
<dbReference type="InterPro" id="IPR014044">
    <property type="entry name" value="CAP_dom"/>
</dbReference>
<accession>W7YLM9</accession>
<dbReference type="PANTHER" id="PTHR31157">
    <property type="entry name" value="SCP DOMAIN-CONTAINING PROTEIN"/>
    <property type="match status" value="1"/>
</dbReference>
<dbReference type="InterPro" id="IPR035940">
    <property type="entry name" value="CAP_sf"/>
</dbReference>
<protein>
    <recommendedName>
        <fullName evidence="1">SCP domain-containing protein</fullName>
    </recommendedName>
</protein>
<dbReference type="Proteomes" id="UP000019402">
    <property type="component" value="Unassembled WGS sequence"/>
</dbReference>
<name>W7YLM9_9BACT</name>
<evidence type="ECO:0000259" key="1">
    <source>
        <dbReference type="Pfam" id="PF00188"/>
    </source>
</evidence>
<evidence type="ECO:0000313" key="3">
    <source>
        <dbReference type="Proteomes" id="UP000019402"/>
    </source>
</evidence>
<dbReference type="AlphaFoldDB" id="W7YLM9"/>
<dbReference type="eggNOG" id="COG2340">
    <property type="taxonomic scope" value="Bacteria"/>
</dbReference>
<feature type="domain" description="SCP" evidence="1">
    <location>
        <begin position="45"/>
        <end position="171"/>
    </location>
</feature>
<dbReference type="Gene3D" id="3.40.33.10">
    <property type="entry name" value="CAP"/>
    <property type="match status" value="1"/>
</dbReference>
<dbReference type="PANTHER" id="PTHR31157:SF1">
    <property type="entry name" value="SCP DOMAIN-CONTAINING PROTEIN"/>
    <property type="match status" value="1"/>
</dbReference>
<comment type="caution">
    <text evidence="2">The sequence shown here is derived from an EMBL/GenBank/DDBJ whole genome shotgun (WGS) entry which is preliminary data.</text>
</comment>
<dbReference type="Pfam" id="PF00188">
    <property type="entry name" value="CAP"/>
    <property type="match status" value="1"/>
</dbReference>
<dbReference type="EMBL" id="BAMD01000091">
    <property type="protein sequence ID" value="GAF05506.1"/>
    <property type="molecule type" value="Genomic_DNA"/>
</dbReference>
<gene>
    <name evidence="2" type="ORF">JCM21142_104243</name>
</gene>
<dbReference type="SUPFAM" id="SSF55797">
    <property type="entry name" value="PR-1-like"/>
    <property type="match status" value="1"/>
</dbReference>
<proteinExistence type="predicted"/>
<reference evidence="2 3" key="1">
    <citation type="journal article" date="2014" name="Genome Announc.">
        <title>Draft Genome Sequence of Cytophaga fermentans JCM 21142T, a Facultative Anaerobe Isolated from Marine Mud.</title>
        <authorList>
            <person name="Starns D."/>
            <person name="Oshima K."/>
            <person name="Suda W."/>
            <person name="Iino T."/>
            <person name="Yuki M."/>
            <person name="Inoue J."/>
            <person name="Kitamura K."/>
            <person name="Iida T."/>
            <person name="Darby A."/>
            <person name="Hattori M."/>
            <person name="Ohkuma M."/>
        </authorList>
    </citation>
    <scope>NUCLEOTIDE SEQUENCE [LARGE SCALE GENOMIC DNA]</scope>
    <source>
        <strain evidence="2 3">JCM 21142</strain>
    </source>
</reference>